<protein>
    <submittedName>
        <fullName evidence="1">Uncharacterized protein</fullName>
    </submittedName>
</protein>
<evidence type="ECO:0000313" key="1">
    <source>
        <dbReference type="EMBL" id="KAJ8071730.1"/>
    </source>
</evidence>
<dbReference type="AlphaFoldDB" id="A0A9X0DR61"/>
<gene>
    <name evidence="1" type="ORF">OCU04_002046</name>
</gene>
<dbReference type="OrthoDB" id="3542981at2759"/>
<reference evidence="1" key="1">
    <citation type="submission" date="2022-11" db="EMBL/GenBank/DDBJ databases">
        <title>Genome Resource of Sclerotinia nivalis Strain SnTB1, a Plant Pathogen Isolated from American Ginseng.</title>
        <authorList>
            <person name="Fan S."/>
        </authorList>
    </citation>
    <scope>NUCLEOTIDE SEQUENCE</scope>
    <source>
        <strain evidence="1">SnTB1</strain>
    </source>
</reference>
<keyword evidence="2" id="KW-1185">Reference proteome</keyword>
<sequence length="153" mass="16997">MSTTPPQPTKTGLQGFNASSSIVSASSAYQLYYSIGYRPRWGPGSIEASTTIYIGCALGTAGRTAGKPYRQTNIATEKRERKSERVNVYWLGKINNVDRLVKIMGNVSWINGLKGIEKSKKVWCERVAFQINWDSTWVVSGWVRLPKDGCGED</sequence>
<evidence type="ECO:0000313" key="2">
    <source>
        <dbReference type="Proteomes" id="UP001152300"/>
    </source>
</evidence>
<proteinExistence type="predicted"/>
<organism evidence="1 2">
    <name type="scientific">Sclerotinia nivalis</name>
    <dbReference type="NCBI Taxonomy" id="352851"/>
    <lineage>
        <taxon>Eukaryota</taxon>
        <taxon>Fungi</taxon>
        <taxon>Dikarya</taxon>
        <taxon>Ascomycota</taxon>
        <taxon>Pezizomycotina</taxon>
        <taxon>Leotiomycetes</taxon>
        <taxon>Helotiales</taxon>
        <taxon>Sclerotiniaceae</taxon>
        <taxon>Sclerotinia</taxon>
    </lineage>
</organism>
<accession>A0A9X0DR61</accession>
<comment type="caution">
    <text evidence="1">The sequence shown here is derived from an EMBL/GenBank/DDBJ whole genome shotgun (WGS) entry which is preliminary data.</text>
</comment>
<dbReference type="EMBL" id="JAPEIS010000001">
    <property type="protein sequence ID" value="KAJ8071730.1"/>
    <property type="molecule type" value="Genomic_DNA"/>
</dbReference>
<name>A0A9X0DR61_9HELO</name>
<dbReference type="Proteomes" id="UP001152300">
    <property type="component" value="Unassembled WGS sequence"/>
</dbReference>